<feature type="region of interest" description="Disordered" evidence="1">
    <location>
        <begin position="393"/>
        <end position="430"/>
    </location>
</feature>
<evidence type="ECO:0000313" key="2">
    <source>
        <dbReference type="EMBL" id="PSK33668.1"/>
    </source>
</evidence>
<organism evidence="2 3">
    <name type="scientific">Candidozyma pseudohaemuli</name>
    <dbReference type="NCBI Taxonomy" id="418784"/>
    <lineage>
        <taxon>Eukaryota</taxon>
        <taxon>Fungi</taxon>
        <taxon>Dikarya</taxon>
        <taxon>Ascomycota</taxon>
        <taxon>Saccharomycotina</taxon>
        <taxon>Pichiomycetes</taxon>
        <taxon>Metschnikowiaceae</taxon>
        <taxon>Candidozyma</taxon>
    </lineage>
</organism>
<feature type="compositionally biased region" description="Polar residues" evidence="1">
    <location>
        <begin position="165"/>
        <end position="190"/>
    </location>
</feature>
<accession>A0A2P7YCH0</accession>
<keyword evidence="3" id="KW-1185">Reference proteome</keyword>
<feature type="region of interest" description="Disordered" evidence="1">
    <location>
        <begin position="92"/>
        <end position="124"/>
    </location>
</feature>
<dbReference type="STRING" id="418784.A0A2P7YCH0"/>
<evidence type="ECO:0000313" key="3">
    <source>
        <dbReference type="Proteomes" id="UP000241107"/>
    </source>
</evidence>
<dbReference type="RefSeq" id="XP_024711255.1">
    <property type="nucleotide sequence ID" value="XM_024860585.1"/>
</dbReference>
<name>A0A2P7YCH0_9ASCO</name>
<dbReference type="AlphaFoldDB" id="A0A2P7YCH0"/>
<protein>
    <submittedName>
        <fullName evidence="2">Uncharacterized protein</fullName>
    </submittedName>
</protein>
<reference evidence="2 3" key="1">
    <citation type="submission" date="2018-03" db="EMBL/GenBank/DDBJ databases">
        <title>Candida pseudohaemulonii genome assembly and annotation.</title>
        <authorList>
            <person name="Munoz J.F."/>
            <person name="Gade L.G."/>
            <person name="Chow N.A."/>
            <person name="Litvintseva A.P."/>
            <person name="Loparev V.N."/>
            <person name="Cuomo C.A."/>
        </authorList>
    </citation>
    <scope>NUCLEOTIDE SEQUENCE [LARGE SCALE GENOMIC DNA]</scope>
    <source>
        <strain evidence="2 3">B12108</strain>
    </source>
</reference>
<dbReference type="GeneID" id="36568664"/>
<feature type="compositionally biased region" description="Basic and acidic residues" evidence="1">
    <location>
        <begin position="225"/>
        <end position="258"/>
    </location>
</feature>
<feature type="region of interest" description="Disordered" evidence="1">
    <location>
        <begin position="138"/>
        <end position="258"/>
    </location>
</feature>
<comment type="caution">
    <text evidence="2">The sequence shown here is derived from an EMBL/GenBank/DDBJ whole genome shotgun (WGS) entry which is preliminary data.</text>
</comment>
<dbReference type="Proteomes" id="UP000241107">
    <property type="component" value="Unassembled WGS sequence"/>
</dbReference>
<dbReference type="EMBL" id="PYFQ01000025">
    <property type="protein sequence ID" value="PSK33668.1"/>
    <property type="molecule type" value="Genomic_DNA"/>
</dbReference>
<sequence length="556" mass="62921">MCTEKCIRICGVHFPRDFREAIFEKNGSIWVDHETAVIDLPWDAAEFDYFNYLREKCTWNPVEQAQDFYKYRLLQFKRYNWKRAQKESLVKEHMKRAKPPAPEPVVPVPEVSEKKPVPEAPVASTNVGTLKASTKAMRITICPPKTTSPKKVSNSEKVSAPSPKKVSNNDKVSVPSPTEKPSPTISQSFLVETLKTVPVSTNAKEAETKDSGCPPPSQTRVSKAAKQEEKAARKAAKQAEKAAKQAEKKAQKQAEKAAKEAAMAAEQAAMEAEQKLAEEAAEMAAIEAEKAAKEAEKRKAEQAAKEAEEAAREKLRLSRSRLPPTPKQFRRRFWNVKQLEVRDHYLPNYSDHFSTVLVQVDDDELDRLEQDCGEDVFEFLENVEILKPVHKAPVPEHVSEPEQPETTVLEPETSVSEAGSKVPEPETKSQKPKNANIYWIGDFPFFMLTLAQKHHATFLPGDFFKALELLYPKKTESFLPGDFAGFKALTYSKNQLEFFLSDFFALWNEPVPRRARRARNSKPVWGYTITRTKRRSYGFELVVPVLTKKPLVASQC</sequence>
<proteinExistence type="predicted"/>
<gene>
    <name evidence="2" type="ORF">C7M61_005278</name>
</gene>
<evidence type="ECO:0000256" key="1">
    <source>
        <dbReference type="SAM" id="MobiDB-lite"/>
    </source>
</evidence>
<dbReference type="VEuPathDB" id="FungiDB:C7M61_005278"/>
<dbReference type="OrthoDB" id="10441845at2759"/>
<feature type="compositionally biased region" description="Polar residues" evidence="1">
    <location>
        <begin position="145"/>
        <end position="157"/>
    </location>
</feature>